<accession>A0A096CT18</accession>
<gene>
    <name evidence="5" type="ORF">Y919_10660</name>
</gene>
<proteinExistence type="predicted"/>
<evidence type="ECO:0000256" key="2">
    <source>
        <dbReference type="ARBA" id="ARBA00023235"/>
    </source>
</evidence>
<dbReference type="Pfam" id="PF00300">
    <property type="entry name" value="His_Phos_1"/>
    <property type="match status" value="1"/>
</dbReference>
<name>A0A096CT18_9FIRM</name>
<dbReference type="InterPro" id="IPR001345">
    <property type="entry name" value="PG/BPGM_mutase_AS"/>
</dbReference>
<evidence type="ECO:0000313" key="5">
    <source>
        <dbReference type="EMBL" id="KGG79674.1"/>
    </source>
</evidence>
<keyword evidence="2" id="KW-0413">Isomerase</keyword>
<feature type="binding site" evidence="4">
    <location>
        <begin position="8"/>
        <end position="15"/>
    </location>
    <ligand>
        <name>substrate</name>
    </ligand>
</feature>
<feature type="active site" description="Tele-phosphohistidine intermediate" evidence="3">
    <location>
        <position position="9"/>
    </location>
</feature>
<feature type="active site" description="Proton donor/acceptor" evidence="3">
    <location>
        <position position="82"/>
    </location>
</feature>
<feature type="binding site" evidence="4">
    <location>
        <position position="58"/>
    </location>
    <ligand>
        <name>substrate</name>
    </ligand>
</feature>
<dbReference type="CDD" id="cd07067">
    <property type="entry name" value="HP_PGM_like"/>
    <property type="match status" value="1"/>
</dbReference>
<evidence type="ECO:0000256" key="4">
    <source>
        <dbReference type="PIRSR" id="PIRSR613078-2"/>
    </source>
</evidence>
<dbReference type="InterPro" id="IPR050275">
    <property type="entry name" value="PGM_Phosphatase"/>
</dbReference>
<dbReference type="PANTHER" id="PTHR48100:SF1">
    <property type="entry name" value="HISTIDINE PHOSPHATASE FAMILY PROTEIN-RELATED"/>
    <property type="match status" value="1"/>
</dbReference>
<dbReference type="GO" id="GO:0005737">
    <property type="term" value="C:cytoplasm"/>
    <property type="evidence" value="ECO:0007669"/>
    <property type="project" value="TreeGrafter"/>
</dbReference>
<organism evidence="5 6">
    <name type="scientific">Caloranaerobacter azorensis H53214</name>
    <dbReference type="NCBI Taxonomy" id="1156417"/>
    <lineage>
        <taxon>Bacteria</taxon>
        <taxon>Bacillati</taxon>
        <taxon>Bacillota</taxon>
        <taxon>Tissierellia</taxon>
        <taxon>Tissierellales</taxon>
        <taxon>Thermohalobacteraceae</taxon>
        <taxon>Caloranaerobacter</taxon>
    </lineage>
</organism>
<dbReference type="InterPro" id="IPR029033">
    <property type="entry name" value="His_PPase_superfam"/>
</dbReference>
<comment type="caution">
    <text evidence="5">The sequence shown here is derived from an EMBL/GenBank/DDBJ whole genome shotgun (WGS) entry which is preliminary data.</text>
</comment>
<dbReference type="Proteomes" id="UP000029622">
    <property type="component" value="Unassembled WGS sequence"/>
</dbReference>
<dbReference type="PANTHER" id="PTHR48100">
    <property type="entry name" value="BROAD-SPECIFICITY PHOSPHATASE YOR283W-RELATED"/>
    <property type="match status" value="1"/>
</dbReference>
<dbReference type="InterPro" id="IPR013078">
    <property type="entry name" value="His_Pase_superF_clade-1"/>
</dbReference>
<evidence type="ECO:0000256" key="3">
    <source>
        <dbReference type="PIRSR" id="PIRSR613078-1"/>
    </source>
</evidence>
<dbReference type="STRING" id="1156417.Y919_10660"/>
<dbReference type="SMART" id="SM00855">
    <property type="entry name" value="PGAM"/>
    <property type="match status" value="1"/>
</dbReference>
<dbReference type="RefSeq" id="WP_035164624.1">
    <property type="nucleotide sequence ID" value="NZ_AZTB01000068.1"/>
</dbReference>
<dbReference type="Gene3D" id="3.40.50.1240">
    <property type="entry name" value="Phosphoglycerate mutase-like"/>
    <property type="match status" value="1"/>
</dbReference>
<evidence type="ECO:0000313" key="6">
    <source>
        <dbReference type="Proteomes" id="UP000029622"/>
    </source>
</evidence>
<evidence type="ECO:0000256" key="1">
    <source>
        <dbReference type="ARBA" id="ARBA00023152"/>
    </source>
</evidence>
<dbReference type="PIRSF" id="PIRSF000709">
    <property type="entry name" value="6PFK_2-Ptase"/>
    <property type="match status" value="1"/>
</dbReference>
<dbReference type="AlphaFoldDB" id="A0A096CT18"/>
<dbReference type="SUPFAM" id="SSF53254">
    <property type="entry name" value="Phosphoglycerate mutase-like"/>
    <property type="match status" value="1"/>
</dbReference>
<keyword evidence="1" id="KW-0324">Glycolysis</keyword>
<protein>
    <submittedName>
        <fullName evidence="5">Phosphoglycerate mutase</fullName>
    </submittedName>
</protein>
<dbReference type="EMBL" id="AZTB01000068">
    <property type="protein sequence ID" value="KGG79674.1"/>
    <property type="molecule type" value="Genomic_DNA"/>
</dbReference>
<reference evidence="5 6" key="1">
    <citation type="submission" date="2013-12" db="EMBL/GenBank/DDBJ databases">
        <title>Draft genome sequence of Caloranaerobacter sp. H53214.</title>
        <authorList>
            <person name="Jiang L.J."/>
            <person name="Shao Z.Z."/>
            <person name="Long M.N."/>
        </authorList>
    </citation>
    <scope>NUCLEOTIDE SEQUENCE [LARGE SCALE GENOMIC DNA]</scope>
    <source>
        <strain evidence="5 6">H53214</strain>
    </source>
</reference>
<dbReference type="GO" id="GO:0016791">
    <property type="term" value="F:phosphatase activity"/>
    <property type="evidence" value="ECO:0007669"/>
    <property type="project" value="TreeGrafter"/>
</dbReference>
<dbReference type="PROSITE" id="PS00175">
    <property type="entry name" value="PG_MUTASE"/>
    <property type="match status" value="1"/>
</dbReference>
<sequence>MKKIIITRHGQTNWNLIGRIQGQKDIELNEVGIEQAKKLALKLSKEKIDIIYTSDLKRSYQTAKIISDTIKTNIIIDKNLREIHFGNWQGLTLSDIKKDFNQEYIIWRTEPHKLNLPGAEKLIEVQERMKKIINNILHTDYQNILIVSHGTAIKALILGILDIDLVKFNNIKIDNTSISIIEYHSTGPVIKLLNDTCHLKED</sequence>